<dbReference type="Gene3D" id="2.30.29.30">
    <property type="entry name" value="Pleckstrin-homology domain (PH domain)/Phosphotyrosine-binding domain (PTB)"/>
    <property type="match status" value="1"/>
</dbReference>
<dbReference type="PANTHER" id="PTHR10663">
    <property type="entry name" value="GUANYL-NUCLEOTIDE EXCHANGE FACTOR"/>
    <property type="match status" value="1"/>
</dbReference>
<feature type="region of interest" description="Disordered" evidence="1">
    <location>
        <begin position="1196"/>
        <end position="1248"/>
    </location>
</feature>
<proteinExistence type="predicted"/>
<gene>
    <name evidence="4" type="ORF">BD311DRAFT_648747</name>
</gene>
<dbReference type="SUPFAM" id="SSF48425">
    <property type="entry name" value="Sec7 domain"/>
    <property type="match status" value="1"/>
</dbReference>
<feature type="compositionally biased region" description="Low complexity" evidence="1">
    <location>
        <begin position="442"/>
        <end position="458"/>
    </location>
</feature>
<dbReference type="InterPro" id="IPR035999">
    <property type="entry name" value="Sec7_dom_sf"/>
</dbReference>
<feature type="domain" description="PH" evidence="2">
    <location>
        <begin position="760"/>
        <end position="886"/>
    </location>
</feature>
<feature type="compositionally biased region" description="Basic and acidic residues" evidence="1">
    <location>
        <begin position="943"/>
        <end position="971"/>
    </location>
</feature>
<feature type="compositionally biased region" description="Polar residues" evidence="1">
    <location>
        <begin position="43"/>
        <end position="53"/>
    </location>
</feature>
<evidence type="ECO:0000256" key="1">
    <source>
        <dbReference type="SAM" id="MobiDB-lite"/>
    </source>
</evidence>
<feature type="compositionally biased region" description="Low complexity" evidence="1">
    <location>
        <begin position="144"/>
        <end position="157"/>
    </location>
</feature>
<dbReference type="EMBL" id="ML143387">
    <property type="protein sequence ID" value="TBU35145.1"/>
    <property type="molecule type" value="Genomic_DNA"/>
</dbReference>
<dbReference type="InterPro" id="IPR011993">
    <property type="entry name" value="PH-like_dom_sf"/>
</dbReference>
<name>A0A4Q9N4I8_9APHY</name>
<feature type="compositionally biased region" description="Low complexity" evidence="1">
    <location>
        <begin position="372"/>
        <end position="387"/>
    </location>
</feature>
<dbReference type="SUPFAM" id="SSF50729">
    <property type="entry name" value="PH domain-like"/>
    <property type="match status" value="1"/>
</dbReference>
<feature type="region of interest" description="Disordered" evidence="1">
    <location>
        <begin position="1028"/>
        <end position="1056"/>
    </location>
</feature>
<feature type="region of interest" description="Disordered" evidence="1">
    <location>
        <begin position="144"/>
        <end position="397"/>
    </location>
</feature>
<dbReference type="Pfam" id="PF15410">
    <property type="entry name" value="PH_9"/>
    <property type="match status" value="1"/>
</dbReference>
<feature type="compositionally biased region" description="Polar residues" evidence="1">
    <location>
        <begin position="979"/>
        <end position="989"/>
    </location>
</feature>
<feature type="compositionally biased region" description="Low complexity" evidence="1">
    <location>
        <begin position="421"/>
        <end position="433"/>
    </location>
</feature>
<dbReference type="InterPro" id="IPR023394">
    <property type="entry name" value="Sec7_C_sf"/>
</dbReference>
<feature type="compositionally biased region" description="Pro residues" evidence="1">
    <location>
        <begin position="265"/>
        <end position="275"/>
    </location>
</feature>
<dbReference type="Gene3D" id="1.10.1000.11">
    <property type="entry name" value="Arf Nucleotide-binding Site Opener,domain 2"/>
    <property type="match status" value="1"/>
</dbReference>
<feature type="compositionally biased region" description="Low complexity" evidence="1">
    <location>
        <begin position="94"/>
        <end position="109"/>
    </location>
</feature>
<dbReference type="PROSITE" id="PS50190">
    <property type="entry name" value="SEC7"/>
    <property type="match status" value="1"/>
</dbReference>
<dbReference type="GO" id="GO:0032012">
    <property type="term" value="P:regulation of ARF protein signal transduction"/>
    <property type="evidence" value="ECO:0007669"/>
    <property type="project" value="InterPro"/>
</dbReference>
<feature type="region of interest" description="Disordered" evidence="1">
    <location>
        <begin position="1"/>
        <end position="132"/>
    </location>
</feature>
<dbReference type="InterPro" id="IPR001849">
    <property type="entry name" value="PH_domain"/>
</dbReference>
<feature type="compositionally biased region" description="Basic residues" evidence="1">
    <location>
        <begin position="304"/>
        <end position="317"/>
    </location>
</feature>
<feature type="compositionally biased region" description="Polar residues" evidence="1">
    <location>
        <begin position="110"/>
        <end position="128"/>
    </location>
</feature>
<evidence type="ECO:0000259" key="3">
    <source>
        <dbReference type="PROSITE" id="PS50190"/>
    </source>
</evidence>
<feature type="compositionally biased region" description="Basic and acidic residues" evidence="1">
    <location>
        <begin position="188"/>
        <end position="197"/>
    </location>
</feature>
<dbReference type="GO" id="GO:0005085">
    <property type="term" value="F:guanyl-nucleotide exchange factor activity"/>
    <property type="evidence" value="ECO:0007669"/>
    <property type="project" value="InterPro"/>
</dbReference>
<dbReference type="InterPro" id="IPR000904">
    <property type="entry name" value="Sec7_dom"/>
</dbReference>
<dbReference type="InterPro" id="IPR041681">
    <property type="entry name" value="PH_9"/>
</dbReference>
<feature type="region of interest" description="Disordered" evidence="1">
    <location>
        <begin position="943"/>
        <end position="989"/>
    </location>
</feature>
<sequence length="1395" mass="152494">MTTTQTTTHFFSLPLWRRRGGTPTYSPSNARSTDELGAINPHTLPSSAQSTLHTRNKELPPTPELSPDNLTPPTRLSPDAHFPQDGDGPASSVRRAAGSMSGKSSRASSVQPASRSSYAPSDSHNPAQPTVALARAALGLGLPHAAPTSVSASSSSSEVNTVAFFPPQSPSTADLRPPNFMVRHAKSFHKEPDRPPEDAPPSVTRERRRARGFSLGPLHLMASDVKGKQRETESSIVADSPEGKSLTRKSSFWSRRRVNSRPDALAPPSPTPQPTLPTFAPVSPFDINTPVPSPGLSASTHKPDLHRRHSERMRKQSAKQGDGPPLVEPSPQEPNSTIHARRRRSKRPQTADSPPVAGPRLSFFSEARLFASSPTSSPISTPQEASAPPLPPAPSDLRARAQTNQPILHRLSVNLFGSSSSNTLTPTSTSSPNIPDVATATSPPSSLGSSRPSLSKPSIEIPKPNSEAETPEDYLQRLVEAISKGEVATVLASSADAFHARALRAYIERFNFVGDPLDVAVRKLLMDVGLPRETQQIDRVIEAFAARYVQCNPNLFSSEDHPYILAFSLIMLHTDAFNKSNKRKMTKADYIKNTRLPGVAPEVLDCFYDNIVFAPFIFIEDPLDVNGQRGLVPDAISSRRMSTINAPAPGGSGSTLLGKSSKIDPYYLITRNLLDDLRVDVHSFIPPESPYHYRGTADSWDEDELQRAFALAGTVELSSVDSRYVSSPWFTLSVSGGPGPVFQSSLGSLPPLTTSTWNVKVTKVGLMLRKEDILEGGKRAMSRKWREWCVLLTGSQLMFFRDTTWATHIQAQISPTDGHLVIPHAALPQPEETYSVRDTIAVFDKTYTKHPHTLRFVLPDRRQFLLQATDEKDMNEWIARINYAGAFKTAGVRMRALGLSNKDIELTGIAAAASHLKDVKHHLGPGHAPSPVIRTWTGRMSEDLDRASRAAETKPSEPTRGESTEAPRIRQDSGGSVGSDPSTPPFENTSRLFKATFDEVKTELAAVRFQSLDQMSLRSARKRAYSLESTLGSPLASTSAQGNVDTDTKPRLSSTRPEILKSKVEDLESKLSLAQTQLDTDMRFVRNLAVLTPFQRATRDRLQAAVQAVAKRVMQVRLDIEKLACHREVLTTDLAAEERDWQRTKLLAMQAATQKLTDQRKADREAERIAEREEDIRRQELPKLTLSAYVDQTAPARVSSPVTIPRRDKMSRGQETSVADSFQTAQSGGNSAWNGRHRSSTVTFGSPKTFESSYTSAVEMGSSVASNTSLPSPDSPERRRAVPLAAQASLDSTASTDDGAGATGAHEKFYTAPEMLEEQAEEWNKTRAAKRVSLVKLPSDLRISMLFGKHARDQTSTPEVAEDRSSTPAGSPTLRRRSLSPYEQQSSATVAMLDL</sequence>
<protein>
    <recommendedName>
        <fullName evidence="5">SEC7 domain-containing protein</fullName>
    </recommendedName>
</protein>
<evidence type="ECO:0000313" key="4">
    <source>
        <dbReference type="EMBL" id="TBU35145.1"/>
    </source>
</evidence>
<feature type="region of interest" description="Disordered" evidence="1">
    <location>
        <begin position="1348"/>
        <end position="1395"/>
    </location>
</feature>
<dbReference type="OrthoDB" id="430364at2759"/>
<feature type="region of interest" description="Disordered" evidence="1">
    <location>
        <begin position="421"/>
        <end position="471"/>
    </location>
</feature>
<accession>A0A4Q9N4I8</accession>
<dbReference type="SMART" id="SM00233">
    <property type="entry name" value="PH"/>
    <property type="match status" value="1"/>
</dbReference>
<organism evidence="4">
    <name type="scientific">Dichomitus squalens</name>
    <dbReference type="NCBI Taxonomy" id="114155"/>
    <lineage>
        <taxon>Eukaryota</taxon>
        <taxon>Fungi</taxon>
        <taxon>Dikarya</taxon>
        <taxon>Basidiomycota</taxon>
        <taxon>Agaricomycotina</taxon>
        <taxon>Agaricomycetes</taxon>
        <taxon>Polyporales</taxon>
        <taxon>Polyporaceae</taxon>
        <taxon>Dichomitus</taxon>
    </lineage>
</organism>
<dbReference type="PANTHER" id="PTHR10663:SF405">
    <property type="entry name" value="ARF GUANINE NUCLEOTIDE EXCHANGE FACTOR SYT1"/>
    <property type="match status" value="1"/>
</dbReference>
<reference evidence="4" key="1">
    <citation type="submission" date="2019-01" db="EMBL/GenBank/DDBJ databases">
        <title>Draft genome sequences of three monokaryotic isolates of the white-rot basidiomycete fungus Dichomitus squalens.</title>
        <authorList>
            <consortium name="DOE Joint Genome Institute"/>
            <person name="Lopez S.C."/>
            <person name="Andreopoulos B."/>
            <person name="Pangilinan J."/>
            <person name="Lipzen A."/>
            <person name="Riley R."/>
            <person name="Ahrendt S."/>
            <person name="Ng V."/>
            <person name="Barry K."/>
            <person name="Daum C."/>
            <person name="Grigoriev I.V."/>
            <person name="Hilden K.S."/>
            <person name="Makela M.R."/>
            <person name="de Vries R.P."/>
        </authorList>
    </citation>
    <scope>NUCLEOTIDE SEQUENCE [LARGE SCALE GENOMIC DNA]</scope>
    <source>
        <strain evidence="4">OM18370.1</strain>
    </source>
</reference>
<feature type="domain" description="SEC7" evidence="3">
    <location>
        <begin position="480"/>
        <end position="614"/>
    </location>
</feature>
<dbReference type="SMART" id="SM00222">
    <property type="entry name" value="Sec7"/>
    <property type="match status" value="1"/>
</dbReference>
<feature type="compositionally biased region" description="Polar residues" evidence="1">
    <location>
        <begin position="1213"/>
        <end position="1233"/>
    </location>
</feature>
<evidence type="ECO:0000259" key="2">
    <source>
        <dbReference type="PROSITE" id="PS50003"/>
    </source>
</evidence>
<evidence type="ECO:0008006" key="5">
    <source>
        <dbReference type="Google" id="ProtNLM"/>
    </source>
</evidence>
<dbReference type="Pfam" id="PF01369">
    <property type="entry name" value="Sec7"/>
    <property type="match status" value="1"/>
</dbReference>
<dbReference type="PROSITE" id="PS50003">
    <property type="entry name" value="PH_DOMAIN"/>
    <property type="match status" value="1"/>
</dbReference>
<dbReference type="Proteomes" id="UP000292957">
    <property type="component" value="Unassembled WGS sequence"/>
</dbReference>